<dbReference type="AlphaFoldDB" id="A0A547PT22"/>
<keyword evidence="3" id="KW-1185">Reference proteome</keyword>
<reference evidence="2 3" key="1">
    <citation type="submission" date="2019-06" db="EMBL/GenBank/DDBJ databases">
        <title>Paenimaribius caenipelagi gen. nov., sp. nov., isolated from a tidal flat.</title>
        <authorList>
            <person name="Yoon J.-H."/>
        </authorList>
    </citation>
    <scope>NUCLEOTIDE SEQUENCE [LARGE SCALE GENOMIC DNA]</scope>
    <source>
        <strain evidence="2 3">JBTF-M29</strain>
    </source>
</reference>
<feature type="compositionally biased region" description="Polar residues" evidence="1">
    <location>
        <begin position="431"/>
        <end position="442"/>
    </location>
</feature>
<evidence type="ECO:0000313" key="2">
    <source>
        <dbReference type="EMBL" id="TRD17292.1"/>
    </source>
</evidence>
<feature type="region of interest" description="Disordered" evidence="1">
    <location>
        <begin position="418"/>
        <end position="442"/>
    </location>
</feature>
<evidence type="ECO:0000313" key="3">
    <source>
        <dbReference type="Proteomes" id="UP000318590"/>
    </source>
</evidence>
<feature type="compositionally biased region" description="Polar residues" evidence="1">
    <location>
        <begin position="213"/>
        <end position="222"/>
    </location>
</feature>
<proteinExistence type="predicted"/>
<dbReference type="EMBL" id="VFSV01000025">
    <property type="protein sequence ID" value="TRD17292.1"/>
    <property type="molecule type" value="Genomic_DNA"/>
</dbReference>
<feature type="compositionally biased region" description="Low complexity" evidence="1">
    <location>
        <begin position="419"/>
        <end position="430"/>
    </location>
</feature>
<feature type="region of interest" description="Disordered" evidence="1">
    <location>
        <begin position="347"/>
        <end position="374"/>
    </location>
</feature>
<dbReference type="RefSeq" id="WP_142835301.1">
    <property type="nucleotide sequence ID" value="NZ_VFSV01000025.1"/>
</dbReference>
<comment type="caution">
    <text evidence="2">The sequence shown here is derived from an EMBL/GenBank/DDBJ whole genome shotgun (WGS) entry which is preliminary data.</text>
</comment>
<evidence type="ECO:0000256" key="1">
    <source>
        <dbReference type="SAM" id="MobiDB-lite"/>
    </source>
</evidence>
<sequence length="1109" mass="122501">MKLTAYLVATDAGDIESQWVSLWVASGNFTPAVTDKELFDASSRLGHSRSDKFGVVEFRVPSNWSQNVVALFVTIHKRQGDPIKIAWENATNPNEITILIDKLPNTIPKKRDFCDFYLEDCELVNEQRFVQFVRLGVLDKDTGEVRPPHVSKFNIVETKPLTEAEIAELKEAQTKAVDDWSPSSKDAVATPAVGHAQDAQVEELSSRVARSAGKTSAQSEMQETVRMVGEPALTLEEFSRVPIPTPATMQLTGTMVQANYMRHTLSALATAYGAIRDTVPVRYEMDCDNPIDWDLTPTIRQACEPYFLHAIHFSQRVKYKGPCAGKVTYTSTLLPCQEKQIATVSWKRNEGTSRSEERTAIERLSSTMSRSRDIEDIQKATVREAMKGNSTSSTASISASVSAPLGSLPVNVGVSGGFSKTKSSASQNSSRDMTAQASQKLRDNSFQAAESLRSQTVTVTHEVSQEEAVSAVTENIKNYNRMHAMHLVVKEVNSRYEIEHLPVGVVPTVAIPFVASMFDELKVLRWRKYLEPAVHYSLIPAFDAIERIMNQYASSSLPQGRFADATLNDIYGTVEAEFRIASPDLGQFGAPQANQTISDLIKDRWGWFGIIHAEKLLDRWEKIQEGRAEYYQKHIAPLLAAKLAKHVYVRARNKNHTPINLPIDSTALTKLNNDGFIKVAFNLNGSINHIKRSDIAYLEFYLADETGNEVSLGDVLPEGSQVIFHSGEFEYSTDFRNDLLFSSNRIRDDLDLGDTVLVRTPLSPSELEDPVETDIILRDRLLQVLNTNLVSATEAILQQLAQNEPSHLNMLLDAIKVPNDPSRTVRDIIGNFVGVSDCALLFELAPGFDELTDGMIDLEDGETLLDHYTSDTPIQPTTVSVPTGAVHMEAYLGKCILREKIDHSRAVDWDAPCESNITPINPVSTDTRRADPADTTPTDFSQPIINMQAVPAAPDYQGTSALISAITQPDIFRDITGLDGTQKNTIEAFKEALKYADGARSEVALAASRMAEREQGVKNVDRLGSRLKDAVEAGLIDKEEAKKVYGEQLKRALGGVPERSVPVSNNMPKHSQLVDTLIDAFGLSNVDSESSENASEDALIFSSGQHHSL</sequence>
<protein>
    <submittedName>
        <fullName evidence="2">Uncharacterized protein</fullName>
    </submittedName>
</protein>
<accession>A0A547PT22</accession>
<organism evidence="2 3">
    <name type="scientific">Palleronia caenipelagi</name>
    <dbReference type="NCBI Taxonomy" id="2489174"/>
    <lineage>
        <taxon>Bacteria</taxon>
        <taxon>Pseudomonadati</taxon>
        <taxon>Pseudomonadota</taxon>
        <taxon>Alphaproteobacteria</taxon>
        <taxon>Rhodobacterales</taxon>
        <taxon>Roseobacteraceae</taxon>
        <taxon>Palleronia</taxon>
    </lineage>
</organism>
<dbReference type="Proteomes" id="UP000318590">
    <property type="component" value="Unassembled WGS sequence"/>
</dbReference>
<feature type="compositionally biased region" description="Basic and acidic residues" evidence="1">
    <location>
        <begin position="347"/>
        <end position="361"/>
    </location>
</feature>
<gene>
    <name evidence="2" type="ORF">FEV53_13240</name>
</gene>
<name>A0A547PT22_9RHOB</name>
<feature type="region of interest" description="Disordered" evidence="1">
    <location>
        <begin position="174"/>
        <end position="224"/>
    </location>
</feature>
<feature type="region of interest" description="Disordered" evidence="1">
    <location>
        <begin position="918"/>
        <end position="940"/>
    </location>
</feature>
<dbReference type="OrthoDB" id="4312432at2"/>